<comment type="catalytic activity">
    <reaction evidence="4">
        <text>5-diphospho-1D-myo-inositol 1,2,3,4,6-pentakisphosphate + H2O = 1D-myo-inositol hexakisphosphate + phosphate + H(+)</text>
        <dbReference type="Rhea" id="RHEA:22384"/>
        <dbReference type="ChEBI" id="CHEBI:15377"/>
        <dbReference type="ChEBI" id="CHEBI:15378"/>
        <dbReference type="ChEBI" id="CHEBI:43474"/>
        <dbReference type="ChEBI" id="CHEBI:58130"/>
        <dbReference type="ChEBI" id="CHEBI:58628"/>
        <dbReference type="EC" id="3.6.1.52"/>
    </reaction>
    <physiologicalReaction direction="left-to-right" evidence="4">
        <dbReference type="Rhea" id="RHEA:22385"/>
    </physiologicalReaction>
</comment>
<dbReference type="PRINTS" id="PR01911">
    <property type="entry name" value="PFDSPHPHTASE"/>
</dbReference>
<dbReference type="EC" id="3.6.1.52" evidence="1"/>
<dbReference type="GO" id="GO:0016791">
    <property type="term" value="F:phosphatase activity"/>
    <property type="evidence" value="ECO:0007669"/>
    <property type="project" value="InterPro"/>
</dbReference>
<dbReference type="PANTHER" id="PTHR31126:SF48">
    <property type="entry name" value="INOSITOL PHOSPHATASE SIW14"/>
    <property type="match status" value="1"/>
</dbReference>
<dbReference type="Proteomes" id="UP000886520">
    <property type="component" value="Chromosome 15"/>
</dbReference>
<dbReference type="SUPFAM" id="SSF52799">
    <property type="entry name" value="(Phosphotyrosine protein) phosphatases II"/>
    <property type="match status" value="1"/>
</dbReference>
<feature type="compositionally biased region" description="Basic and acidic residues" evidence="8">
    <location>
        <begin position="17"/>
        <end position="26"/>
    </location>
</feature>
<dbReference type="CDD" id="cd14528">
    <property type="entry name" value="PFA-DSP_Siw14"/>
    <property type="match status" value="1"/>
</dbReference>
<evidence type="ECO:0000256" key="4">
    <source>
        <dbReference type="ARBA" id="ARBA00047342"/>
    </source>
</evidence>
<evidence type="ECO:0000256" key="2">
    <source>
        <dbReference type="ARBA" id="ARBA00022801"/>
    </source>
</evidence>
<evidence type="ECO:0000256" key="6">
    <source>
        <dbReference type="ARBA" id="ARBA00047927"/>
    </source>
</evidence>
<dbReference type="GO" id="GO:0005737">
    <property type="term" value="C:cytoplasm"/>
    <property type="evidence" value="ECO:0007669"/>
    <property type="project" value="TreeGrafter"/>
</dbReference>
<dbReference type="AlphaFoldDB" id="A0A9D4UL12"/>
<dbReference type="PANTHER" id="PTHR31126">
    <property type="entry name" value="TYROSINE-PROTEIN PHOSPHATASE"/>
    <property type="match status" value="1"/>
</dbReference>
<name>A0A9D4UL12_ADICA</name>
<dbReference type="PROSITE" id="PS00383">
    <property type="entry name" value="TYR_PHOSPHATASE_1"/>
    <property type="match status" value="1"/>
</dbReference>
<dbReference type="InterPro" id="IPR016130">
    <property type="entry name" value="Tyr_Pase_AS"/>
</dbReference>
<protein>
    <recommendedName>
        <fullName evidence="1">diphosphoinositol-polyphosphate diphosphatase</fullName>
        <ecNumber evidence="1">3.6.1.52</ecNumber>
    </recommendedName>
</protein>
<comment type="similarity">
    <text evidence="3">Belongs to the protein-tyrosine phosphatase family. Atypical dual-specificity phosphatase Siw14-like subfamily.</text>
</comment>
<dbReference type="Pfam" id="PF03162">
    <property type="entry name" value="Y_phosphatase2"/>
    <property type="match status" value="1"/>
</dbReference>
<accession>A0A9D4UL12</accession>
<evidence type="ECO:0000256" key="5">
    <source>
        <dbReference type="ARBA" id="ARBA00047562"/>
    </source>
</evidence>
<comment type="catalytic activity">
    <reaction evidence="5">
        <text>3,5-bis(diphospho)-1D-myo-inositol 1,2,4,6-tetrakisphosphate + H2O = 3-diphospho-1D-myo-inositol 1,2,4,5,6-pentakisphosphate + phosphate + 2 H(+)</text>
        <dbReference type="Rhea" id="RHEA:56312"/>
        <dbReference type="ChEBI" id="CHEBI:15377"/>
        <dbReference type="ChEBI" id="CHEBI:15378"/>
        <dbReference type="ChEBI" id="CHEBI:43474"/>
        <dbReference type="ChEBI" id="CHEBI:140372"/>
        <dbReference type="ChEBI" id="CHEBI:140374"/>
        <dbReference type="EC" id="3.6.1.52"/>
    </reaction>
    <physiologicalReaction direction="left-to-right" evidence="5">
        <dbReference type="Rhea" id="RHEA:56313"/>
    </physiologicalReaction>
</comment>
<dbReference type="InterPro" id="IPR020422">
    <property type="entry name" value="TYR_PHOSPHATASE_DUAL_dom"/>
</dbReference>
<evidence type="ECO:0000256" key="3">
    <source>
        <dbReference type="ARBA" id="ARBA00044949"/>
    </source>
</evidence>
<evidence type="ECO:0000313" key="11">
    <source>
        <dbReference type="Proteomes" id="UP000886520"/>
    </source>
</evidence>
<gene>
    <name evidence="10" type="ORF">GOP47_0015993</name>
</gene>
<keyword evidence="11" id="KW-1185">Reference proteome</keyword>
<evidence type="ECO:0000259" key="9">
    <source>
        <dbReference type="PROSITE" id="PS50054"/>
    </source>
</evidence>
<dbReference type="Gene3D" id="3.90.190.10">
    <property type="entry name" value="Protein tyrosine phosphatase superfamily"/>
    <property type="match status" value="1"/>
</dbReference>
<dbReference type="InterPro" id="IPR020428">
    <property type="entry name" value="PFA-DSPs"/>
</dbReference>
<evidence type="ECO:0000256" key="8">
    <source>
        <dbReference type="SAM" id="MobiDB-lite"/>
    </source>
</evidence>
<organism evidence="10 11">
    <name type="scientific">Adiantum capillus-veneris</name>
    <name type="common">Maidenhair fern</name>
    <dbReference type="NCBI Taxonomy" id="13818"/>
    <lineage>
        <taxon>Eukaryota</taxon>
        <taxon>Viridiplantae</taxon>
        <taxon>Streptophyta</taxon>
        <taxon>Embryophyta</taxon>
        <taxon>Tracheophyta</taxon>
        <taxon>Polypodiopsida</taxon>
        <taxon>Polypodiidae</taxon>
        <taxon>Polypodiales</taxon>
        <taxon>Pteridineae</taxon>
        <taxon>Pteridaceae</taxon>
        <taxon>Vittarioideae</taxon>
        <taxon>Adiantum</taxon>
    </lineage>
</organism>
<proteinExistence type="inferred from homology"/>
<dbReference type="EMBL" id="JABFUD020000015">
    <property type="protein sequence ID" value="KAI5069692.1"/>
    <property type="molecule type" value="Genomic_DNA"/>
</dbReference>
<dbReference type="OrthoDB" id="6375174at2759"/>
<sequence>MAVEREDAAATAAGEDQEQRAQREREREEEEEVLIPPLNFSMVDEGVFRSGYPHPSNFPFLHTLHLRSIVYLCPEPYSELYMEFLKKHGIKLFHHGIEGTKEPFVDIPVNVIKEALKVVLDKRNHPVLIHCKKGKHRTGCLMGCLRKVQNFSLTSIFDEYQRFAGTKARVSDQQFIELFDVSSFKRNGRSWTCTCTCQCKKHLVRVHSTTYTFSSEETNGTCSKDSNNCLTIG</sequence>
<dbReference type="FunFam" id="3.90.190.10:FF:000024">
    <property type="entry name" value="probable tyrosine-protein phosphatase At1g05000"/>
    <property type="match status" value="1"/>
</dbReference>
<comment type="caution">
    <text evidence="10">The sequence shown here is derived from an EMBL/GenBank/DDBJ whole genome shotgun (WGS) entry which is preliminary data.</text>
</comment>
<feature type="domain" description="Tyrosine-protein phosphatase" evidence="9">
    <location>
        <begin position="39"/>
        <end position="191"/>
    </location>
</feature>
<dbReference type="PROSITE" id="PS50054">
    <property type="entry name" value="TYR_PHOSPHATASE_DUAL"/>
    <property type="match status" value="1"/>
</dbReference>
<feature type="region of interest" description="Disordered" evidence="8">
    <location>
        <begin position="1"/>
        <end position="31"/>
    </location>
</feature>
<dbReference type="InterPro" id="IPR004861">
    <property type="entry name" value="Siw14-like"/>
</dbReference>
<reference evidence="10" key="1">
    <citation type="submission" date="2021-01" db="EMBL/GenBank/DDBJ databases">
        <title>Adiantum capillus-veneris genome.</title>
        <authorList>
            <person name="Fang Y."/>
            <person name="Liao Q."/>
        </authorList>
    </citation>
    <scope>NUCLEOTIDE SEQUENCE</scope>
    <source>
        <strain evidence="10">H3</strain>
        <tissue evidence="10">Leaf</tissue>
    </source>
</reference>
<evidence type="ECO:0000313" key="10">
    <source>
        <dbReference type="EMBL" id="KAI5069692.1"/>
    </source>
</evidence>
<dbReference type="GO" id="GO:0008486">
    <property type="term" value="F:diphosphoinositol-polyphosphate diphosphatase activity"/>
    <property type="evidence" value="ECO:0007669"/>
    <property type="project" value="UniProtKB-EC"/>
</dbReference>
<evidence type="ECO:0000256" key="7">
    <source>
        <dbReference type="ARBA" id="ARBA00048424"/>
    </source>
</evidence>
<comment type="catalytic activity">
    <reaction evidence="6">
        <text>1,5-bis(diphospho)-1D-myo-inositol 2,3,4,6-tetrakisphosphate + H2O = 1-diphospho-1D-myo-inositol 2,3,4,5,6-pentakisphosphate + phosphate + 2 H(+)</text>
        <dbReference type="Rhea" id="RHEA:79699"/>
        <dbReference type="ChEBI" id="CHEBI:15377"/>
        <dbReference type="ChEBI" id="CHEBI:15378"/>
        <dbReference type="ChEBI" id="CHEBI:43474"/>
        <dbReference type="ChEBI" id="CHEBI:74946"/>
        <dbReference type="ChEBI" id="CHEBI:77983"/>
        <dbReference type="EC" id="3.6.1.52"/>
    </reaction>
    <physiologicalReaction direction="left-to-right" evidence="6">
        <dbReference type="Rhea" id="RHEA:79700"/>
    </physiologicalReaction>
</comment>
<keyword evidence="2" id="KW-0378">Hydrolase</keyword>
<evidence type="ECO:0000256" key="1">
    <source>
        <dbReference type="ARBA" id="ARBA00012527"/>
    </source>
</evidence>
<dbReference type="InterPro" id="IPR029021">
    <property type="entry name" value="Prot-tyrosine_phosphatase-like"/>
</dbReference>
<comment type="catalytic activity">
    <reaction evidence="7">
        <text>6-diphospho-1D-myo-inositol pentakisphosphate + H2O = 1D-myo-inositol hexakisphosphate + phosphate + H(+)</text>
        <dbReference type="Rhea" id="RHEA:79703"/>
        <dbReference type="ChEBI" id="CHEBI:15377"/>
        <dbReference type="ChEBI" id="CHEBI:15378"/>
        <dbReference type="ChEBI" id="CHEBI:43474"/>
        <dbReference type="ChEBI" id="CHEBI:58130"/>
        <dbReference type="ChEBI" id="CHEBI:230534"/>
        <dbReference type="EC" id="3.6.1.52"/>
    </reaction>
    <physiologicalReaction direction="left-to-right" evidence="7">
        <dbReference type="Rhea" id="RHEA:79704"/>
    </physiologicalReaction>
</comment>